<dbReference type="PANTHER" id="PTHR30069:SF46">
    <property type="entry name" value="OAR PROTEIN"/>
    <property type="match status" value="1"/>
</dbReference>
<dbReference type="KEGG" id="aba:Acid345_2573"/>
<evidence type="ECO:0000259" key="1">
    <source>
        <dbReference type="Pfam" id="PF07715"/>
    </source>
</evidence>
<name>Q1INH6_KORVE</name>
<evidence type="ECO:0000313" key="3">
    <source>
        <dbReference type="EMBL" id="ABF41574.1"/>
    </source>
</evidence>
<dbReference type="HOGENOM" id="CLU_532935_0_0_0"/>
<proteinExistence type="predicted"/>
<dbReference type="RefSeq" id="WP_011523375.1">
    <property type="nucleotide sequence ID" value="NC_008009.1"/>
</dbReference>
<organism evidence="3 4">
    <name type="scientific">Koribacter versatilis (strain Ellin345)</name>
    <dbReference type="NCBI Taxonomy" id="204669"/>
    <lineage>
        <taxon>Bacteria</taxon>
        <taxon>Pseudomonadati</taxon>
        <taxon>Acidobacteriota</taxon>
        <taxon>Terriglobia</taxon>
        <taxon>Terriglobales</taxon>
        <taxon>Candidatus Korobacteraceae</taxon>
        <taxon>Candidatus Korobacter</taxon>
    </lineage>
</organism>
<dbReference type="GO" id="GO:0030246">
    <property type="term" value="F:carbohydrate binding"/>
    <property type="evidence" value="ECO:0007669"/>
    <property type="project" value="InterPro"/>
</dbReference>
<dbReference type="GO" id="GO:0015344">
    <property type="term" value="F:siderophore uptake transmembrane transporter activity"/>
    <property type="evidence" value="ECO:0007669"/>
    <property type="project" value="TreeGrafter"/>
</dbReference>
<dbReference type="EMBL" id="CP000360">
    <property type="protein sequence ID" value="ABF41574.1"/>
    <property type="molecule type" value="Genomic_DNA"/>
</dbReference>
<dbReference type="STRING" id="204669.Acid345_2573"/>
<dbReference type="InterPro" id="IPR013784">
    <property type="entry name" value="Carb-bd-like_fold"/>
</dbReference>
<dbReference type="Gene3D" id="2.60.40.1120">
    <property type="entry name" value="Carboxypeptidase-like, regulatory domain"/>
    <property type="match status" value="1"/>
</dbReference>
<dbReference type="AlphaFoldDB" id="Q1INH6"/>
<accession>Q1INH6</accession>
<gene>
    <name evidence="3" type="ordered locus">Acid345_2573</name>
</gene>
<dbReference type="InterPro" id="IPR012910">
    <property type="entry name" value="Plug_dom"/>
</dbReference>
<dbReference type="EnsemblBacteria" id="ABF41574">
    <property type="protein sequence ID" value="ABF41574"/>
    <property type="gene ID" value="Acid345_2573"/>
</dbReference>
<dbReference type="Proteomes" id="UP000002432">
    <property type="component" value="Chromosome"/>
</dbReference>
<evidence type="ECO:0000259" key="2">
    <source>
        <dbReference type="Pfam" id="PF25183"/>
    </source>
</evidence>
<protein>
    <submittedName>
        <fullName evidence="3">Cna B-type protein</fullName>
    </submittedName>
</protein>
<feature type="domain" description="TonB-dependent receptor plug" evidence="1">
    <location>
        <begin position="141"/>
        <end position="240"/>
    </location>
</feature>
<dbReference type="GO" id="GO:0044718">
    <property type="term" value="P:siderophore transmembrane transport"/>
    <property type="evidence" value="ECO:0007669"/>
    <property type="project" value="TreeGrafter"/>
</dbReference>
<dbReference type="Pfam" id="PF25183">
    <property type="entry name" value="OMP_b-brl_4"/>
    <property type="match status" value="1"/>
</dbReference>
<dbReference type="InterPro" id="IPR057601">
    <property type="entry name" value="Oar-like_b-barrel"/>
</dbReference>
<evidence type="ECO:0000313" key="4">
    <source>
        <dbReference type="Proteomes" id="UP000002432"/>
    </source>
</evidence>
<dbReference type="GO" id="GO:0009279">
    <property type="term" value="C:cell outer membrane"/>
    <property type="evidence" value="ECO:0007669"/>
    <property type="project" value="TreeGrafter"/>
</dbReference>
<dbReference type="SUPFAM" id="SSF56935">
    <property type="entry name" value="Porins"/>
    <property type="match status" value="1"/>
</dbReference>
<dbReference type="PANTHER" id="PTHR30069">
    <property type="entry name" value="TONB-DEPENDENT OUTER MEMBRANE RECEPTOR"/>
    <property type="match status" value="1"/>
</dbReference>
<dbReference type="eggNOG" id="COG1629">
    <property type="taxonomic scope" value="Bacteria"/>
</dbReference>
<dbReference type="Pfam" id="PF07715">
    <property type="entry name" value="Plug"/>
    <property type="match status" value="1"/>
</dbReference>
<sequence>MALHPILPFRKVVLLVVAALLLPTLVFAQAYFGTVSGSIVDTSGAVVPGVNVTLTDMQKGFTFHAQSGSDGHYLFRSIPPGVYRVSTEATGFEKATSTNVKVDINENATANLTLKVGTTTQTVDVAGNAQKIETEDAETGQVINRKFINDLPLISRYVMDLTYLAPGVADMDDQCPNCGGTNFVSNGSRGASADILLDGASTTNFEPNGGVTQATYSPSPEAVEEFKVEQSNFSAEYGFSGASVINMVTRSGTNKFHGSVYDYLRNQVLDANNWFSNYYGDPIPALKRNNYGVTIGGPIIKNRTFFFFDYDGFRESSASSATAGVPTDAMRAGDFGEVCSEKGGSFDSHGICSVTAGQIYDPYQGVYDPGNGGTNRNVAIPYNNLATYASPGNAALIGSPYQLPVHPGNLIDPVAQKMMGLFPKPNISGGSIYQNWYSSGASQGFNDQLDFKIDHRVSEKNLLSGKYSHHWNHNAGFNCFKNFIDPCQGGPNESSANLFAIMTPIRSARHS</sequence>
<keyword evidence="4" id="KW-1185">Reference proteome</keyword>
<dbReference type="InterPro" id="IPR039426">
    <property type="entry name" value="TonB-dep_rcpt-like"/>
</dbReference>
<reference evidence="3 4" key="1">
    <citation type="journal article" date="2009" name="Appl. Environ. Microbiol.">
        <title>Three genomes from the phylum Acidobacteria provide insight into the lifestyles of these microorganisms in soils.</title>
        <authorList>
            <person name="Ward N.L."/>
            <person name="Challacombe J.F."/>
            <person name="Janssen P.H."/>
            <person name="Henrissat B."/>
            <person name="Coutinho P.M."/>
            <person name="Wu M."/>
            <person name="Xie G."/>
            <person name="Haft D.H."/>
            <person name="Sait M."/>
            <person name="Badger J."/>
            <person name="Barabote R.D."/>
            <person name="Bradley B."/>
            <person name="Brettin T.S."/>
            <person name="Brinkac L.M."/>
            <person name="Bruce D."/>
            <person name="Creasy T."/>
            <person name="Daugherty S.C."/>
            <person name="Davidsen T.M."/>
            <person name="DeBoy R.T."/>
            <person name="Detter J.C."/>
            <person name="Dodson R.J."/>
            <person name="Durkin A.S."/>
            <person name="Ganapathy A."/>
            <person name="Gwinn-Giglio M."/>
            <person name="Han C.S."/>
            <person name="Khouri H."/>
            <person name="Kiss H."/>
            <person name="Kothari S.P."/>
            <person name="Madupu R."/>
            <person name="Nelson K.E."/>
            <person name="Nelson W.C."/>
            <person name="Paulsen I."/>
            <person name="Penn K."/>
            <person name="Ren Q."/>
            <person name="Rosovitz M.J."/>
            <person name="Selengut J.D."/>
            <person name="Shrivastava S."/>
            <person name="Sullivan S.A."/>
            <person name="Tapia R."/>
            <person name="Thompson L.S."/>
            <person name="Watkins K.L."/>
            <person name="Yang Q."/>
            <person name="Yu C."/>
            <person name="Zafar N."/>
            <person name="Zhou L."/>
            <person name="Kuske C.R."/>
        </authorList>
    </citation>
    <scope>NUCLEOTIDE SEQUENCE [LARGE SCALE GENOMIC DNA]</scope>
    <source>
        <strain evidence="3 4">Ellin345</strain>
    </source>
</reference>
<dbReference type="SUPFAM" id="SSF49452">
    <property type="entry name" value="Starch-binding domain-like"/>
    <property type="match status" value="1"/>
</dbReference>
<dbReference type="Pfam" id="PF13620">
    <property type="entry name" value="CarboxypepD_reg"/>
    <property type="match status" value="1"/>
</dbReference>
<feature type="domain" description="TonB-dependent transporter Oar-like beta-barrel" evidence="2">
    <location>
        <begin position="248"/>
        <end position="487"/>
    </location>
</feature>
<dbReference type="OrthoDB" id="97893at2"/>